<protein>
    <submittedName>
        <fullName evidence="2">Uncharacterized protein</fullName>
    </submittedName>
</protein>
<accession>A0AAV4SGA9</accession>
<organism evidence="2 3">
    <name type="scientific">Caerostris extrusa</name>
    <name type="common">Bark spider</name>
    <name type="synonym">Caerostris bankana</name>
    <dbReference type="NCBI Taxonomy" id="172846"/>
    <lineage>
        <taxon>Eukaryota</taxon>
        <taxon>Metazoa</taxon>
        <taxon>Ecdysozoa</taxon>
        <taxon>Arthropoda</taxon>
        <taxon>Chelicerata</taxon>
        <taxon>Arachnida</taxon>
        <taxon>Araneae</taxon>
        <taxon>Araneomorphae</taxon>
        <taxon>Entelegynae</taxon>
        <taxon>Araneoidea</taxon>
        <taxon>Araneidae</taxon>
        <taxon>Caerostris</taxon>
    </lineage>
</organism>
<keyword evidence="1" id="KW-1133">Transmembrane helix</keyword>
<reference evidence="2 3" key="1">
    <citation type="submission" date="2021-06" db="EMBL/GenBank/DDBJ databases">
        <title>Caerostris extrusa draft genome.</title>
        <authorList>
            <person name="Kono N."/>
            <person name="Arakawa K."/>
        </authorList>
    </citation>
    <scope>NUCLEOTIDE SEQUENCE [LARGE SCALE GENOMIC DNA]</scope>
</reference>
<name>A0AAV4SGA9_CAEEX</name>
<dbReference type="Proteomes" id="UP001054945">
    <property type="component" value="Unassembled WGS sequence"/>
</dbReference>
<evidence type="ECO:0000313" key="2">
    <source>
        <dbReference type="EMBL" id="GIY33443.1"/>
    </source>
</evidence>
<evidence type="ECO:0000256" key="1">
    <source>
        <dbReference type="SAM" id="Phobius"/>
    </source>
</evidence>
<comment type="caution">
    <text evidence="2">The sequence shown here is derived from an EMBL/GenBank/DDBJ whole genome shotgun (WGS) entry which is preliminary data.</text>
</comment>
<keyword evidence="1" id="KW-0472">Membrane</keyword>
<keyword evidence="1" id="KW-0812">Transmembrane</keyword>
<dbReference type="EMBL" id="BPLR01009641">
    <property type="protein sequence ID" value="GIY33443.1"/>
    <property type="molecule type" value="Genomic_DNA"/>
</dbReference>
<sequence length="98" mass="11337">MLKFNDYLIKSLNSPLITVWCGCTTSFIVGHFFLEERLPLYGWKNSTVTAKHRPESHSVLSTINTYALRGKKTQPAEREVRGAMPLLFHKRERKVDTE</sequence>
<proteinExistence type="predicted"/>
<dbReference type="AlphaFoldDB" id="A0AAV4SGA9"/>
<keyword evidence="3" id="KW-1185">Reference proteome</keyword>
<dbReference type="PROSITE" id="PS51257">
    <property type="entry name" value="PROKAR_LIPOPROTEIN"/>
    <property type="match status" value="1"/>
</dbReference>
<gene>
    <name evidence="2" type="ORF">CEXT_381091</name>
</gene>
<evidence type="ECO:0000313" key="3">
    <source>
        <dbReference type="Proteomes" id="UP001054945"/>
    </source>
</evidence>
<feature type="transmembrane region" description="Helical" evidence="1">
    <location>
        <begin position="12"/>
        <end position="34"/>
    </location>
</feature>